<feature type="domain" description="BTB" evidence="2">
    <location>
        <begin position="41"/>
        <end position="104"/>
    </location>
</feature>
<dbReference type="SMART" id="SM00225">
    <property type="entry name" value="BTB"/>
    <property type="match status" value="1"/>
</dbReference>
<reference evidence="3 4" key="1">
    <citation type="submission" date="2017-03" db="EMBL/GenBank/DDBJ databases">
        <title>Genomes of endolithic fungi from Antarctica.</title>
        <authorList>
            <person name="Coleine C."/>
            <person name="Masonjones S."/>
            <person name="Stajich J.E."/>
        </authorList>
    </citation>
    <scope>NUCLEOTIDE SEQUENCE [LARGE SCALE GENOMIC DNA]</scope>
    <source>
        <strain evidence="3 4">CCFEE 5184</strain>
    </source>
</reference>
<dbReference type="STRING" id="329884.A0A4U0XPR2"/>
<comment type="caution">
    <text evidence="3">The sequence shown here is derived from an EMBL/GenBank/DDBJ whole genome shotgun (WGS) entry which is preliminary data.</text>
</comment>
<dbReference type="EMBL" id="NAJQ01000090">
    <property type="protein sequence ID" value="TKA79424.1"/>
    <property type="molecule type" value="Genomic_DNA"/>
</dbReference>
<dbReference type="PROSITE" id="PS50097">
    <property type="entry name" value="BTB"/>
    <property type="match status" value="1"/>
</dbReference>
<dbReference type="Pfam" id="PF00651">
    <property type="entry name" value="BTB"/>
    <property type="match status" value="1"/>
</dbReference>
<organism evidence="3 4">
    <name type="scientific">Friedmanniomyces simplex</name>
    <dbReference type="NCBI Taxonomy" id="329884"/>
    <lineage>
        <taxon>Eukaryota</taxon>
        <taxon>Fungi</taxon>
        <taxon>Dikarya</taxon>
        <taxon>Ascomycota</taxon>
        <taxon>Pezizomycotina</taxon>
        <taxon>Dothideomycetes</taxon>
        <taxon>Dothideomycetidae</taxon>
        <taxon>Mycosphaerellales</taxon>
        <taxon>Teratosphaeriaceae</taxon>
        <taxon>Friedmanniomyces</taxon>
    </lineage>
</organism>
<dbReference type="Proteomes" id="UP000309340">
    <property type="component" value="Unassembled WGS sequence"/>
</dbReference>
<dbReference type="Gene3D" id="3.30.710.10">
    <property type="entry name" value="Potassium Channel Kv1.1, Chain A"/>
    <property type="match status" value="1"/>
</dbReference>
<dbReference type="SUPFAM" id="SSF54695">
    <property type="entry name" value="POZ domain"/>
    <property type="match status" value="1"/>
</dbReference>
<protein>
    <recommendedName>
        <fullName evidence="2">BTB domain-containing protein</fullName>
    </recommendedName>
</protein>
<evidence type="ECO:0000313" key="4">
    <source>
        <dbReference type="Proteomes" id="UP000309340"/>
    </source>
</evidence>
<dbReference type="PANTHER" id="PTHR47843">
    <property type="entry name" value="BTB DOMAIN-CONTAINING PROTEIN-RELATED"/>
    <property type="match status" value="1"/>
</dbReference>
<dbReference type="InterPro" id="IPR011333">
    <property type="entry name" value="SKP1/BTB/POZ_sf"/>
</dbReference>
<proteinExistence type="predicted"/>
<feature type="region of interest" description="Disordered" evidence="1">
    <location>
        <begin position="1"/>
        <end position="27"/>
    </location>
</feature>
<dbReference type="InterPro" id="IPR000210">
    <property type="entry name" value="BTB/POZ_dom"/>
</dbReference>
<sequence>MARTKNTLRHFSPDWSRSRAAEDEADRSAKQARLSNLSFTRTIEVLVGETRTKFSVHHSIISARSPFFDAALKKWKTAGVPITLSDDEPDLFDAYLESLYAGKITPHWNEVEDDFVETRRLIKLYILADKLGDLTSANPVIDRLMHYLYQWVPDLEDVLEEWHSTPPNSPLRLLLVDAFAMNTRSQNLARQLRKKECPEDFDVAINERLAGLEKVTAFRGTEYEYLFAKGAKCACHQHDEMHAHCEGGEVGDD</sequence>
<keyword evidence="4" id="KW-1185">Reference proteome</keyword>
<evidence type="ECO:0000259" key="2">
    <source>
        <dbReference type="PROSITE" id="PS50097"/>
    </source>
</evidence>
<evidence type="ECO:0000313" key="3">
    <source>
        <dbReference type="EMBL" id="TKA79424.1"/>
    </source>
</evidence>
<dbReference type="CDD" id="cd18186">
    <property type="entry name" value="BTB_POZ_ZBTB_KLHL-like"/>
    <property type="match status" value="1"/>
</dbReference>
<evidence type="ECO:0000256" key="1">
    <source>
        <dbReference type="SAM" id="MobiDB-lite"/>
    </source>
</evidence>
<name>A0A4U0XPR2_9PEZI</name>
<dbReference type="PANTHER" id="PTHR47843:SF2">
    <property type="entry name" value="BTB DOMAIN-CONTAINING PROTEIN"/>
    <property type="match status" value="1"/>
</dbReference>
<dbReference type="OrthoDB" id="3794732at2759"/>
<feature type="compositionally biased region" description="Basic and acidic residues" evidence="1">
    <location>
        <begin position="16"/>
        <end position="27"/>
    </location>
</feature>
<gene>
    <name evidence="3" type="ORF">B0A55_03515</name>
</gene>
<accession>A0A4U0XPR2</accession>
<dbReference type="AlphaFoldDB" id="A0A4U0XPR2"/>